<dbReference type="InterPro" id="IPR021357">
    <property type="entry name" value="DUF2782"/>
</dbReference>
<organism evidence="1">
    <name type="scientific">hydrothermal vent metagenome</name>
    <dbReference type="NCBI Taxonomy" id="652676"/>
    <lineage>
        <taxon>unclassified sequences</taxon>
        <taxon>metagenomes</taxon>
        <taxon>ecological metagenomes</taxon>
    </lineage>
</organism>
<proteinExistence type="predicted"/>
<evidence type="ECO:0008006" key="2">
    <source>
        <dbReference type="Google" id="ProtNLM"/>
    </source>
</evidence>
<dbReference type="EMBL" id="UOFA01000259">
    <property type="protein sequence ID" value="VAW46097.1"/>
    <property type="molecule type" value="Genomic_DNA"/>
</dbReference>
<gene>
    <name evidence="1" type="ORF">MNBD_GAMMA02-1308</name>
</gene>
<accession>A0A3B0W5T1</accession>
<dbReference type="AlphaFoldDB" id="A0A3B0W5T1"/>
<dbReference type="Pfam" id="PF11191">
    <property type="entry name" value="DUF2782"/>
    <property type="match status" value="1"/>
</dbReference>
<evidence type="ECO:0000313" key="1">
    <source>
        <dbReference type="EMBL" id="VAW46097.1"/>
    </source>
</evidence>
<protein>
    <recommendedName>
        <fullName evidence="2">DUF2782 domain-containing protein</fullName>
    </recommendedName>
</protein>
<dbReference type="Gene3D" id="2.20.130.30">
    <property type="entry name" value="Protein of unknown function DUF2782"/>
    <property type="match status" value="1"/>
</dbReference>
<name>A0A3B0W5T1_9ZZZZ</name>
<reference evidence="1" key="1">
    <citation type="submission" date="2018-06" db="EMBL/GenBank/DDBJ databases">
        <authorList>
            <person name="Zhirakovskaya E."/>
        </authorList>
    </citation>
    <scope>NUCLEOTIDE SEQUENCE</scope>
</reference>
<sequence length="117" mass="13027">MKKLIILSMLLMAVQLSAQTDIKVPSSEPVTDSPTQAELLAQITQPAEGATSIKVIVQNKQTIEEYRQRGELVLVKVIPNDGVPYFIDPLERDKLQGSGRELINSGVKPVRWVLKEF</sequence>